<proteinExistence type="predicted"/>
<evidence type="ECO:0000256" key="1">
    <source>
        <dbReference type="SAM" id="MobiDB-lite"/>
    </source>
</evidence>
<dbReference type="EMBL" id="BHYL01000070">
    <property type="protein sequence ID" value="GCD19490.1"/>
    <property type="molecule type" value="Genomic_DNA"/>
</dbReference>
<name>A0A401UY90_9CELL</name>
<comment type="caution">
    <text evidence="3">The sequence shown here is derived from an EMBL/GenBank/DDBJ whole genome shotgun (WGS) entry which is preliminary data.</text>
</comment>
<keyword evidence="2" id="KW-1133">Transmembrane helix</keyword>
<dbReference type="OrthoDB" id="4823468at2"/>
<evidence type="ECO:0000313" key="4">
    <source>
        <dbReference type="Proteomes" id="UP000288246"/>
    </source>
</evidence>
<keyword evidence="4" id="KW-1185">Reference proteome</keyword>
<reference evidence="3 4" key="1">
    <citation type="submission" date="2018-11" db="EMBL/GenBank/DDBJ databases">
        <title>Draft genome sequence of Cellulomonas takizawaensis strain TKZ-21.</title>
        <authorList>
            <person name="Yamamura H."/>
            <person name="Hayashi T."/>
            <person name="Hamada M."/>
            <person name="Serisawa Y."/>
            <person name="Matsuyama K."/>
            <person name="Nakagawa Y."/>
            <person name="Otoguro M."/>
            <person name="Yanagida F."/>
            <person name="Hayakawa M."/>
        </authorList>
    </citation>
    <scope>NUCLEOTIDE SEQUENCE [LARGE SCALE GENOMIC DNA]</scope>
    <source>
        <strain evidence="3 4">TKZ-21</strain>
    </source>
</reference>
<evidence type="ECO:0000313" key="3">
    <source>
        <dbReference type="EMBL" id="GCD19490.1"/>
    </source>
</evidence>
<feature type="region of interest" description="Disordered" evidence="1">
    <location>
        <begin position="1"/>
        <end position="27"/>
    </location>
</feature>
<feature type="compositionally biased region" description="Low complexity" evidence="1">
    <location>
        <begin position="1"/>
        <end position="14"/>
    </location>
</feature>
<dbReference type="AlphaFoldDB" id="A0A401UY90"/>
<dbReference type="Gene3D" id="3.40.1000.70">
    <property type="entry name" value="PknH-like extracellular domain"/>
    <property type="match status" value="1"/>
</dbReference>
<protein>
    <submittedName>
        <fullName evidence="3">Uncharacterized protein</fullName>
    </submittedName>
</protein>
<accession>A0A401UY90</accession>
<organism evidence="3 4">
    <name type="scientific">Cellulomonas algicola</name>
    <dbReference type="NCBI Taxonomy" id="2071633"/>
    <lineage>
        <taxon>Bacteria</taxon>
        <taxon>Bacillati</taxon>
        <taxon>Actinomycetota</taxon>
        <taxon>Actinomycetes</taxon>
        <taxon>Micrococcales</taxon>
        <taxon>Cellulomonadaceae</taxon>
        <taxon>Cellulomonas</taxon>
    </lineage>
</organism>
<keyword evidence="2" id="KW-0472">Membrane</keyword>
<sequence length="291" mass="30036">MAGTQPQADGTAPDGGPPDGSTWEPPREHRARGWWWLLVVAVVVVVVLLVVRPWATAAPVPTPSADSTTTSSSPTPTPTVSVVPPADEAVFDATTLGSLFVTDTDLETDVPAARDGIDRTDTGEMVWGLPEGSSVDPASCTTAVTVVAAPPPAYGGRIWANDAMTFVQQVTVLPDPASARQAFAQLVTTVDACPTYSQVNPGVDGATWTADAAIEGQGVYPSIVQPVVHAAEGDEVPAYRGHLLVGNAIVTWTASALADADAQAALDTLGDPESLDTMVQHRAQEAVLALG</sequence>
<feature type="transmembrane region" description="Helical" evidence="2">
    <location>
        <begin position="34"/>
        <end position="55"/>
    </location>
</feature>
<dbReference type="Proteomes" id="UP000288246">
    <property type="component" value="Unassembled WGS sequence"/>
</dbReference>
<dbReference type="InterPro" id="IPR038232">
    <property type="entry name" value="PknH-like_Extracell_sf"/>
</dbReference>
<evidence type="ECO:0000256" key="2">
    <source>
        <dbReference type="SAM" id="Phobius"/>
    </source>
</evidence>
<keyword evidence="2" id="KW-0812">Transmembrane</keyword>
<gene>
    <name evidence="3" type="ORF">CTKZ_10520</name>
</gene>
<dbReference type="RefSeq" id="WP_124342024.1">
    <property type="nucleotide sequence ID" value="NZ_BHYL01000070.1"/>
</dbReference>
<feature type="region of interest" description="Disordered" evidence="1">
    <location>
        <begin position="58"/>
        <end position="84"/>
    </location>
</feature>